<dbReference type="Pfam" id="PF02195">
    <property type="entry name" value="ParB_N"/>
    <property type="match status" value="1"/>
</dbReference>
<keyword evidence="2" id="KW-0159">Chromosome partition</keyword>
<reference evidence="6 7" key="1">
    <citation type="submission" date="2020-11" db="EMBL/GenBank/DDBJ databases">
        <title>Algicoccus daihaiensis sp.nov., isolated from Daihai Lake in Inner Mongolia.</title>
        <authorList>
            <person name="Kai J."/>
        </authorList>
    </citation>
    <scope>NUCLEOTIDE SEQUENCE [LARGE SCALE GENOMIC DNA]</scope>
    <source>
        <strain evidence="7">f23</strain>
    </source>
</reference>
<dbReference type="Proteomes" id="UP000831607">
    <property type="component" value="Chromosome"/>
</dbReference>
<dbReference type="Gene3D" id="3.90.1530.30">
    <property type="match status" value="1"/>
</dbReference>
<name>A0ABY4AN92_9BURK</name>
<gene>
    <name evidence="6" type="ORF">DHf2319_00895</name>
</gene>
<dbReference type="Pfam" id="PF17762">
    <property type="entry name" value="HTH_ParB"/>
    <property type="match status" value="1"/>
</dbReference>
<protein>
    <submittedName>
        <fullName evidence="6">ParB/RepB/Spo0J family partition protein</fullName>
    </submittedName>
</protein>
<evidence type="ECO:0000313" key="6">
    <source>
        <dbReference type="EMBL" id="UOD50530.1"/>
    </source>
</evidence>
<feature type="domain" description="ParB-like N-terminal" evidence="5">
    <location>
        <begin position="37"/>
        <end position="131"/>
    </location>
</feature>
<evidence type="ECO:0000259" key="5">
    <source>
        <dbReference type="SMART" id="SM00470"/>
    </source>
</evidence>
<comment type="function">
    <text evidence="4">Involved in chromosome partition. Localize to both poles of the predivisional cell following completion of DNA replication. Binds to the DNA origin of replication.</text>
</comment>
<dbReference type="InterPro" id="IPR036086">
    <property type="entry name" value="ParB/Sulfiredoxin_sf"/>
</dbReference>
<evidence type="ECO:0000256" key="3">
    <source>
        <dbReference type="ARBA" id="ARBA00023125"/>
    </source>
</evidence>
<accession>A0ABY4AN92</accession>
<dbReference type="InterPro" id="IPR004437">
    <property type="entry name" value="ParB/RepB/Spo0J"/>
</dbReference>
<dbReference type="Pfam" id="PF23552">
    <property type="entry name" value="ParB_C"/>
    <property type="match status" value="1"/>
</dbReference>
<dbReference type="InterPro" id="IPR041468">
    <property type="entry name" value="HTH_ParB/Spo0J"/>
</dbReference>
<evidence type="ECO:0000256" key="1">
    <source>
        <dbReference type="ARBA" id="ARBA00006295"/>
    </source>
</evidence>
<evidence type="ECO:0000313" key="7">
    <source>
        <dbReference type="Proteomes" id="UP000831607"/>
    </source>
</evidence>
<dbReference type="Gene3D" id="1.10.10.2830">
    <property type="match status" value="1"/>
</dbReference>
<dbReference type="InterPro" id="IPR057240">
    <property type="entry name" value="ParB_dimer_C"/>
</dbReference>
<keyword evidence="7" id="KW-1185">Reference proteome</keyword>
<dbReference type="EMBL" id="CP063982">
    <property type="protein sequence ID" value="UOD50530.1"/>
    <property type="molecule type" value="Genomic_DNA"/>
</dbReference>
<comment type="similarity">
    <text evidence="1">Belongs to the ParB family.</text>
</comment>
<dbReference type="SUPFAM" id="SSF110849">
    <property type="entry name" value="ParB/Sulfiredoxin"/>
    <property type="match status" value="1"/>
</dbReference>
<dbReference type="RefSeq" id="WP_243478934.1">
    <property type="nucleotide sequence ID" value="NZ_CP063982.1"/>
</dbReference>
<evidence type="ECO:0000256" key="4">
    <source>
        <dbReference type="ARBA" id="ARBA00025472"/>
    </source>
</evidence>
<dbReference type="InterPro" id="IPR003115">
    <property type="entry name" value="ParB_N"/>
</dbReference>
<dbReference type="SUPFAM" id="SSF109709">
    <property type="entry name" value="KorB DNA-binding domain-like"/>
    <property type="match status" value="1"/>
</dbReference>
<dbReference type="SMART" id="SM00470">
    <property type="entry name" value="ParB"/>
    <property type="match status" value="1"/>
</dbReference>
<dbReference type="InterPro" id="IPR050336">
    <property type="entry name" value="Chromosome_partition/occlusion"/>
</dbReference>
<dbReference type="PANTHER" id="PTHR33375">
    <property type="entry name" value="CHROMOSOME-PARTITIONING PROTEIN PARB-RELATED"/>
    <property type="match status" value="1"/>
</dbReference>
<sequence length="303" mass="32963">MVTRKKTKGLGRGLDALLGSDTNALDNLSGTDAMPKQTLSVSQLQAGKYQPRTKMDDAAIAALADSIAQQGVMQPLLVRSVTTEVGEDAYEVIAGERRLRAAIKAGLDEVPVIIKDVDDEQAAIMALVENIQREDLNPMEEAKGIKRLLDEFAFTHDQIASTIGRSRSATSNLLRLLNLALPVQEMVMQGALDMGHARALLSLQAAEQIQAANLIVARGLSVREAEHLVNRGLSGPKKSSHKKENPNQDLVRMQDRLADEFGTKIAIKANAKGAGQLTLSFHDWEQFHGLLEKMGLRSLLDET</sequence>
<evidence type="ECO:0000256" key="2">
    <source>
        <dbReference type="ARBA" id="ARBA00022829"/>
    </source>
</evidence>
<dbReference type="PANTHER" id="PTHR33375:SF1">
    <property type="entry name" value="CHROMOSOME-PARTITIONING PROTEIN PARB-RELATED"/>
    <property type="match status" value="1"/>
</dbReference>
<organism evidence="6 7">
    <name type="scientific">Orrella daihaiensis</name>
    <dbReference type="NCBI Taxonomy" id="2782176"/>
    <lineage>
        <taxon>Bacteria</taxon>
        <taxon>Pseudomonadati</taxon>
        <taxon>Pseudomonadota</taxon>
        <taxon>Betaproteobacteria</taxon>
        <taxon>Burkholderiales</taxon>
        <taxon>Alcaligenaceae</taxon>
        <taxon>Orrella</taxon>
    </lineage>
</organism>
<proteinExistence type="inferred from homology"/>
<keyword evidence="3" id="KW-0238">DNA-binding</keyword>
<dbReference type="NCBIfam" id="TIGR00180">
    <property type="entry name" value="parB_part"/>
    <property type="match status" value="1"/>
</dbReference>